<proteinExistence type="predicted"/>
<evidence type="ECO:0000256" key="1">
    <source>
        <dbReference type="SAM" id="MobiDB-lite"/>
    </source>
</evidence>
<organism evidence="2 3">
    <name type="scientific">Dissostichus mawsoni</name>
    <name type="common">Antarctic cod</name>
    <dbReference type="NCBI Taxonomy" id="36200"/>
    <lineage>
        <taxon>Eukaryota</taxon>
        <taxon>Metazoa</taxon>
        <taxon>Chordata</taxon>
        <taxon>Craniata</taxon>
        <taxon>Vertebrata</taxon>
        <taxon>Euteleostomi</taxon>
        <taxon>Actinopterygii</taxon>
        <taxon>Neopterygii</taxon>
        <taxon>Teleostei</taxon>
        <taxon>Neoteleostei</taxon>
        <taxon>Acanthomorphata</taxon>
        <taxon>Eupercaria</taxon>
        <taxon>Perciformes</taxon>
        <taxon>Notothenioidei</taxon>
        <taxon>Nototheniidae</taxon>
        <taxon>Dissostichus</taxon>
    </lineage>
</organism>
<protein>
    <submittedName>
        <fullName evidence="2">Uncharacterized protein</fullName>
    </submittedName>
</protein>
<gene>
    <name evidence="2" type="ORF">F7725_004665</name>
</gene>
<feature type="region of interest" description="Disordered" evidence="1">
    <location>
        <begin position="520"/>
        <end position="553"/>
    </location>
</feature>
<dbReference type="EMBL" id="JAAKFY010000023">
    <property type="protein sequence ID" value="KAF3837201.1"/>
    <property type="molecule type" value="Genomic_DNA"/>
</dbReference>
<feature type="region of interest" description="Disordered" evidence="1">
    <location>
        <begin position="79"/>
        <end position="109"/>
    </location>
</feature>
<feature type="region of interest" description="Disordered" evidence="1">
    <location>
        <begin position="612"/>
        <end position="710"/>
    </location>
</feature>
<evidence type="ECO:0000313" key="2">
    <source>
        <dbReference type="EMBL" id="KAF3837201.1"/>
    </source>
</evidence>
<feature type="compositionally biased region" description="Basic and acidic residues" evidence="1">
    <location>
        <begin position="385"/>
        <end position="417"/>
    </location>
</feature>
<dbReference type="Proteomes" id="UP000518266">
    <property type="component" value="Unassembled WGS sequence"/>
</dbReference>
<dbReference type="AlphaFoldDB" id="A0A7J5XJS9"/>
<feature type="compositionally biased region" description="Basic and acidic residues" evidence="1">
    <location>
        <begin position="572"/>
        <end position="586"/>
    </location>
</feature>
<sequence>MFGVCVCVQGGVRKVSSILRSLEVSRFLIASLRGAAAMITTKSFITFPLPLMACKSLWRARSVRQVLQSWKLNMETKRGPNVRDWSRPGGALPPRCRRPPGRPGRSRSVEHDGPGILVCHLSHVTQDIFFCDNTKKPPAEGDKGKEEITGRVPDFRDHVTPAVLHVFVDFRRASQTEPGREKDSPSVLTTHPSSQYFISYLPVVSDQALAQAQLPEDVHHDLHGGVVGDGEGAHVQDGAQLEGPRAVGRQGGGVLREVNPGVQHDALLLTTSSEAHQPLGLLGHDDREPVIAGLVDGALQLLHRQVVLRQHGERGVAAPWPHHLPGQRHVGELLLGVQEGVTVQTDVRLVDSLATKRVAHPLAGHDGGHEGDDVFQPPRQLEDDDHQRDGHTGHTAWRDRRTCGGPHHGVEPRRDAVGPHLAPLFEQEPVVSKGEYGHDDLEDEGQAELPNGGVDPGPRGAVGVVVERLAAVHLAAVLAELRGLQRAAVCEQLLYQLAGVLTRVRVGESKHSDRLLAEACGLAPPAPGDVGPNEEGSPEASEHPQQDEGDELEQVPGSVVLHVEQHQTAVPKRVDGAQDEGSHQGSEEGAPQRLQREVGEDVPAAAGHVHQRALLPQAEPRRHRQHQSDRLYQQGPLPQVAPDNEPTEDSKVFRKRYSPHLRDPRAAGVGSEHFDQTDGQGGEGQRPSDGYSLNRAGKAQWEDNDGGRCLQGETRRDVEQLMGVDHGDEGGGADGRARFVKDWVMEGKQERGGISVLPTWGGRVPIQQVVVLGGVEVHDGAGSIQQLLVAAGAGDAVVAVPAVASVVQLLRLHLATRRCPG</sequence>
<keyword evidence="3" id="KW-1185">Reference proteome</keyword>
<feature type="region of interest" description="Disordered" evidence="1">
    <location>
        <begin position="435"/>
        <end position="457"/>
    </location>
</feature>
<evidence type="ECO:0000313" key="3">
    <source>
        <dbReference type="Proteomes" id="UP000518266"/>
    </source>
</evidence>
<name>A0A7J5XJS9_DISMA</name>
<feature type="region of interest" description="Disordered" evidence="1">
    <location>
        <begin position="361"/>
        <end position="417"/>
    </location>
</feature>
<reference evidence="2 3" key="1">
    <citation type="submission" date="2020-03" db="EMBL/GenBank/DDBJ databases">
        <title>Dissostichus mawsoni Genome sequencing and assembly.</title>
        <authorList>
            <person name="Park H."/>
        </authorList>
    </citation>
    <scope>NUCLEOTIDE SEQUENCE [LARGE SCALE GENOMIC DNA]</scope>
    <source>
        <strain evidence="2">DM0001</strain>
        <tissue evidence="2">Muscle</tissue>
    </source>
</reference>
<feature type="region of interest" description="Disordered" evidence="1">
    <location>
        <begin position="570"/>
        <end position="596"/>
    </location>
</feature>
<accession>A0A7J5XJS9</accession>
<comment type="caution">
    <text evidence="2">The sequence shown here is derived from an EMBL/GenBank/DDBJ whole genome shotgun (WGS) entry which is preliminary data.</text>
</comment>